<dbReference type="AlphaFoldDB" id="A0A0P0VIH6"/>
<dbReference type="Gramene" id="Os02t0438601-02">
    <property type="protein sequence ID" value="Os02t0438601-02"/>
    <property type="gene ID" value="Os02g0438601"/>
</dbReference>
<reference evidence="1 2" key="3">
    <citation type="journal article" date="2013" name="Rice">
        <title>Improvement of the Oryza sativa Nipponbare reference genome using next generation sequence and optical map data.</title>
        <authorList>
            <person name="Kawahara Y."/>
            <person name="de la Bastide M."/>
            <person name="Hamilton J.P."/>
            <person name="Kanamori H."/>
            <person name="McCombie W.R."/>
            <person name="Ouyang S."/>
            <person name="Schwartz D.C."/>
            <person name="Tanaka T."/>
            <person name="Wu J."/>
            <person name="Zhou S."/>
            <person name="Childs K.L."/>
            <person name="Davidson R.M."/>
            <person name="Lin H."/>
            <person name="Quesada-Ocampo L."/>
            <person name="Vaillancourt B."/>
            <person name="Sakai H."/>
            <person name="Lee S.S."/>
            <person name="Kim J."/>
            <person name="Numa H."/>
            <person name="Itoh T."/>
            <person name="Buell C.R."/>
            <person name="Matsumoto T."/>
        </authorList>
    </citation>
    <scope>NUCLEOTIDE SEQUENCE [LARGE SCALE GENOMIC DNA]</scope>
    <source>
        <strain evidence="2">cv. Nipponbare</strain>
    </source>
</reference>
<dbReference type="EMBL" id="AP014958">
    <property type="protein sequence ID" value="BAS78475.1"/>
    <property type="molecule type" value="Genomic_DNA"/>
</dbReference>
<evidence type="ECO:0000313" key="1">
    <source>
        <dbReference type="EMBL" id="BAS78475.1"/>
    </source>
</evidence>
<protein>
    <submittedName>
        <fullName evidence="1">Os02g0438601 protein</fullName>
    </submittedName>
</protein>
<name>A0A0P0VIH6_ORYSJ</name>
<proteinExistence type="predicted"/>
<dbReference type="ExpressionAtlas" id="A0A0P0VIH6">
    <property type="expression patterns" value="baseline and differential"/>
</dbReference>
<gene>
    <name evidence="1" type="ordered locus">Os02g0438601</name>
    <name evidence="1" type="ORF">OSNPB_020438601</name>
</gene>
<keyword evidence="2" id="KW-1185">Reference proteome</keyword>
<accession>A0A0P0VIH6</accession>
<feature type="non-terminal residue" evidence="1">
    <location>
        <position position="1"/>
    </location>
</feature>
<reference evidence="2" key="1">
    <citation type="journal article" date="2005" name="Nature">
        <title>The map-based sequence of the rice genome.</title>
        <authorList>
            <consortium name="International rice genome sequencing project (IRGSP)"/>
            <person name="Matsumoto T."/>
            <person name="Wu J."/>
            <person name="Kanamori H."/>
            <person name="Katayose Y."/>
            <person name="Fujisawa M."/>
            <person name="Namiki N."/>
            <person name="Mizuno H."/>
            <person name="Yamamoto K."/>
            <person name="Antonio B.A."/>
            <person name="Baba T."/>
            <person name="Sakata K."/>
            <person name="Nagamura Y."/>
            <person name="Aoki H."/>
            <person name="Arikawa K."/>
            <person name="Arita K."/>
            <person name="Bito T."/>
            <person name="Chiden Y."/>
            <person name="Fujitsuka N."/>
            <person name="Fukunaka R."/>
            <person name="Hamada M."/>
            <person name="Harada C."/>
            <person name="Hayashi A."/>
            <person name="Hijishita S."/>
            <person name="Honda M."/>
            <person name="Hosokawa S."/>
            <person name="Ichikawa Y."/>
            <person name="Idonuma A."/>
            <person name="Iijima M."/>
            <person name="Ikeda M."/>
            <person name="Ikeno M."/>
            <person name="Ito K."/>
            <person name="Ito S."/>
            <person name="Ito T."/>
            <person name="Ito Y."/>
            <person name="Ito Y."/>
            <person name="Iwabuchi A."/>
            <person name="Kamiya K."/>
            <person name="Karasawa W."/>
            <person name="Kurita K."/>
            <person name="Katagiri S."/>
            <person name="Kikuta A."/>
            <person name="Kobayashi H."/>
            <person name="Kobayashi N."/>
            <person name="Machita K."/>
            <person name="Maehara T."/>
            <person name="Masukawa M."/>
            <person name="Mizubayashi T."/>
            <person name="Mukai Y."/>
            <person name="Nagasaki H."/>
            <person name="Nagata Y."/>
            <person name="Naito S."/>
            <person name="Nakashima M."/>
            <person name="Nakama Y."/>
            <person name="Nakamichi Y."/>
            <person name="Nakamura M."/>
            <person name="Meguro A."/>
            <person name="Negishi M."/>
            <person name="Ohta I."/>
            <person name="Ohta T."/>
            <person name="Okamoto M."/>
            <person name="Ono N."/>
            <person name="Saji S."/>
            <person name="Sakaguchi M."/>
            <person name="Sakai K."/>
            <person name="Shibata M."/>
            <person name="Shimokawa T."/>
            <person name="Song J."/>
            <person name="Takazaki Y."/>
            <person name="Terasawa K."/>
            <person name="Tsugane M."/>
            <person name="Tsuji K."/>
            <person name="Ueda S."/>
            <person name="Waki K."/>
            <person name="Yamagata H."/>
            <person name="Yamamoto M."/>
            <person name="Yamamoto S."/>
            <person name="Yamane H."/>
            <person name="Yoshiki S."/>
            <person name="Yoshihara R."/>
            <person name="Yukawa K."/>
            <person name="Zhong H."/>
            <person name="Yano M."/>
            <person name="Yuan Q."/>
            <person name="Ouyang S."/>
            <person name="Liu J."/>
            <person name="Jones K.M."/>
            <person name="Gansberger K."/>
            <person name="Moffat K."/>
            <person name="Hill J."/>
            <person name="Bera J."/>
            <person name="Fadrosh D."/>
            <person name="Jin S."/>
            <person name="Johri S."/>
            <person name="Kim M."/>
            <person name="Overton L."/>
            <person name="Reardon M."/>
            <person name="Tsitrin T."/>
            <person name="Vuong H."/>
            <person name="Weaver B."/>
            <person name="Ciecko A."/>
            <person name="Tallon L."/>
            <person name="Jackson J."/>
            <person name="Pai G."/>
            <person name="Aken S.V."/>
            <person name="Utterback T."/>
            <person name="Reidmuller S."/>
            <person name="Feldblyum T."/>
            <person name="Hsiao J."/>
            <person name="Zismann V."/>
            <person name="Iobst S."/>
            <person name="de Vazeille A.R."/>
            <person name="Buell C.R."/>
            <person name="Ying K."/>
            <person name="Li Y."/>
            <person name="Lu T."/>
            <person name="Huang Y."/>
            <person name="Zhao Q."/>
            <person name="Feng Q."/>
            <person name="Zhang L."/>
            <person name="Zhu J."/>
            <person name="Weng Q."/>
            <person name="Mu J."/>
            <person name="Lu Y."/>
            <person name="Fan D."/>
            <person name="Liu Y."/>
            <person name="Guan J."/>
            <person name="Zhang Y."/>
            <person name="Yu S."/>
            <person name="Liu X."/>
            <person name="Zhang Y."/>
            <person name="Hong G."/>
            <person name="Han B."/>
            <person name="Choisne N."/>
            <person name="Demange N."/>
            <person name="Orjeda G."/>
            <person name="Samain S."/>
            <person name="Cattolico L."/>
            <person name="Pelletier E."/>
            <person name="Couloux A."/>
            <person name="Segurens B."/>
            <person name="Wincker P."/>
            <person name="D'Hont A."/>
            <person name="Scarpelli C."/>
            <person name="Weissenbach J."/>
            <person name="Salanoubat M."/>
            <person name="Quetier F."/>
            <person name="Yu Y."/>
            <person name="Kim H.R."/>
            <person name="Rambo T."/>
            <person name="Currie J."/>
            <person name="Collura K."/>
            <person name="Luo M."/>
            <person name="Yang T."/>
            <person name="Ammiraju J.S.S."/>
            <person name="Engler F."/>
            <person name="Soderlund C."/>
            <person name="Wing R.A."/>
            <person name="Palmer L.E."/>
            <person name="de la Bastide M."/>
            <person name="Spiegel L."/>
            <person name="Nascimento L."/>
            <person name="Zutavern T."/>
            <person name="O'Shaughnessy A."/>
            <person name="Dike S."/>
            <person name="Dedhia N."/>
            <person name="Preston R."/>
            <person name="Balija V."/>
            <person name="McCombie W.R."/>
            <person name="Chow T."/>
            <person name="Chen H."/>
            <person name="Chung M."/>
            <person name="Chen C."/>
            <person name="Shaw J."/>
            <person name="Wu H."/>
            <person name="Hsiao K."/>
            <person name="Chao Y."/>
            <person name="Chu M."/>
            <person name="Cheng C."/>
            <person name="Hour A."/>
            <person name="Lee P."/>
            <person name="Lin S."/>
            <person name="Lin Y."/>
            <person name="Liou J."/>
            <person name="Liu S."/>
            <person name="Hsing Y."/>
            <person name="Raghuvanshi S."/>
            <person name="Mohanty A."/>
            <person name="Bharti A.K."/>
            <person name="Gaur A."/>
            <person name="Gupta V."/>
            <person name="Kumar D."/>
            <person name="Ravi V."/>
            <person name="Vij S."/>
            <person name="Kapur A."/>
            <person name="Khurana P."/>
            <person name="Khurana P."/>
            <person name="Khurana J.P."/>
            <person name="Tyagi A.K."/>
            <person name="Gaikwad K."/>
            <person name="Singh A."/>
            <person name="Dalal V."/>
            <person name="Srivastava S."/>
            <person name="Dixit A."/>
            <person name="Pal A.K."/>
            <person name="Ghazi I.A."/>
            <person name="Yadav M."/>
            <person name="Pandit A."/>
            <person name="Bhargava A."/>
            <person name="Sureshbabu K."/>
            <person name="Batra K."/>
            <person name="Sharma T.R."/>
            <person name="Mohapatra T."/>
            <person name="Singh N.K."/>
            <person name="Messing J."/>
            <person name="Nelson A.B."/>
            <person name="Fuks G."/>
            <person name="Kavchok S."/>
            <person name="Keizer G."/>
            <person name="Linton E."/>
            <person name="Llaca V."/>
            <person name="Song R."/>
            <person name="Tanyolac B."/>
            <person name="Young S."/>
            <person name="Ho-Il K."/>
            <person name="Hahn J.H."/>
            <person name="Sangsakoo G."/>
            <person name="Vanavichit A."/>
            <person name="de Mattos Luiz.A.T."/>
            <person name="Zimmer P.D."/>
            <person name="Malone G."/>
            <person name="Dellagostin O."/>
            <person name="de Oliveira A.C."/>
            <person name="Bevan M."/>
            <person name="Bancroft I."/>
            <person name="Minx P."/>
            <person name="Cordum H."/>
            <person name="Wilson R."/>
            <person name="Cheng Z."/>
            <person name="Jin W."/>
            <person name="Jiang J."/>
            <person name="Leong S.A."/>
            <person name="Iwama H."/>
            <person name="Gojobori T."/>
            <person name="Itoh T."/>
            <person name="Niimura Y."/>
            <person name="Fujii Y."/>
            <person name="Habara T."/>
            <person name="Sakai H."/>
            <person name="Sato Y."/>
            <person name="Wilson G."/>
            <person name="Kumar K."/>
            <person name="McCouch S."/>
            <person name="Juretic N."/>
            <person name="Hoen D."/>
            <person name="Wright S."/>
            <person name="Bruskiewich R."/>
            <person name="Bureau T."/>
            <person name="Miyao A."/>
            <person name="Hirochika H."/>
            <person name="Nishikawa T."/>
            <person name="Kadowaki K."/>
            <person name="Sugiura M."/>
            <person name="Burr B."/>
            <person name="Sasaki T."/>
        </authorList>
    </citation>
    <scope>NUCLEOTIDE SEQUENCE [LARGE SCALE GENOMIC DNA]</scope>
    <source>
        <strain evidence="2">cv. Nipponbare</strain>
    </source>
</reference>
<organism evidence="1 2">
    <name type="scientific">Oryza sativa subsp. japonica</name>
    <name type="common">Rice</name>
    <dbReference type="NCBI Taxonomy" id="39947"/>
    <lineage>
        <taxon>Eukaryota</taxon>
        <taxon>Viridiplantae</taxon>
        <taxon>Streptophyta</taxon>
        <taxon>Embryophyta</taxon>
        <taxon>Tracheophyta</taxon>
        <taxon>Spermatophyta</taxon>
        <taxon>Magnoliopsida</taxon>
        <taxon>Liliopsida</taxon>
        <taxon>Poales</taxon>
        <taxon>Poaceae</taxon>
        <taxon>BOP clade</taxon>
        <taxon>Oryzoideae</taxon>
        <taxon>Oryzeae</taxon>
        <taxon>Oryzinae</taxon>
        <taxon>Oryza</taxon>
        <taxon>Oryza sativa</taxon>
    </lineage>
</organism>
<reference evidence="1 2" key="2">
    <citation type="journal article" date="2013" name="Plant Cell Physiol.">
        <title>Rice Annotation Project Database (RAP-DB): an integrative and interactive database for rice genomics.</title>
        <authorList>
            <person name="Sakai H."/>
            <person name="Lee S.S."/>
            <person name="Tanaka T."/>
            <person name="Numa H."/>
            <person name="Kim J."/>
            <person name="Kawahara Y."/>
            <person name="Wakimoto H."/>
            <person name="Yang C.C."/>
            <person name="Iwamoto M."/>
            <person name="Abe T."/>
            <person name="Yamada Y."/>
            <person name="Muto A."/>
            <person name="Inokuchi H."/>
            <person name="Ikemura T."/>
            <person name="Matsumoto T."/>
            <person name="Sasaki T."/>
            <person name="Itoh T."/>
        </authorList>
    </citation>
    <scope>NUCLEOTIDE SEQUENCE [LARGE SCALE GENOMIC DNA]</scope>
    <source>
        <strain evidence="2">cv. Nipponbare</strain>
    </source>
</reference>
<sequence length="50" mass="5572">SAGTEKCRCRTGTLTTVQFSERAMLMPNKAVVNEISQDGGFGDKLYYYPH</sequence>
<evidence type="ECO:0000313" key="2">
    <source>
        <dbReference type="Proteomes" id="UP000059680"/>
    </source>
</evidence>
<dbReference type="Proteomes" id="UP000059680">
    <property type="component" value="Chromosome 2"/>
</dbReference>